<dbReference type="PANTHER" id="PTHR37298">
    <property type="entry name" value="UPF0111 PROTEIN YKAA"/>
    <property type="match status" value="1"/>
</dbReference>
<dbReference type="PANTHER" id="PTHR37298:SF1">
    <property type="entry name" value="UPF0111 PROTEIN YKAA"/>
    <property type="match status" value="1"/>
</dbReference>
<evidence type="ECO:0000313" key="1">
    <source>
        <dbReference type="EMBL" id="GAH13935.1"/>
    </source>
</evidence>
<evidence type="ECO:0008006" key="2">
    <source>
        <dbReference type="Google" id="ProtNLM"/>
    </source>
</evidence>
<dbReference type="EMBL" id="BART01034050">
    <property type="protein sequence ID" value="GAH13935.1"/>
    <property type="molecule type" value="Genomic_DNA"/>
</dbReference>
<dbReference type="InterPro" id="IPR038078">
    <property type="entry name" value="PhoU-like_sf"/>
</dbReference>
<proteinExistence type="predicted"/>
<accession>X1E0I3</accession>
<comment type="caution">
    <text evidence="1">The sequence shown here is derived from an EMBL/GenBank/DDBJ whole genome shotgun (WGS) entry which is preliminary data.</text>
</comment>
<reference evidence="1" key="1">
    <citation type="journal article" date="2014" name="Front. Microbiol.">
        <title>High frequency of phylogenetically diverse reductive dehalogenase-homologous genes in deep subseafloor sedimentary metagenomes.</title>
        <authorList>
            <person name="Kawai M."/>
            <person name="Futagami T."/>
            <person name="Toyoda A."/>
            <person name="Takaki Y."/>
            <person name="Nishi S."/>
            <person name="Hori S."/>
            <person name="Arai W."/>
            <person name="Tsubouchi T."/>
            <person name="Morono Y."/>
            <person name="Uchiyama I."/>
            <person name="Ito T."/>
            <person name="Fujiyama A."/>
            <person name="Inagaki F."/>
            <person name="Takami H."/>
        </authorList>
    </citation>
    <scope>NUCLEOTIDE SEQUENCE</scope>
    <source>
        <strain evidence="1">Expedition CK06-06</strain>
    </source>
</reference>
<dbReference type="AlphaFoldDB" id="X1E0I3"/>
<feature type="non-terminal residue" evidence="1">
    <location>
        <position position="1"/>
    </location>
</feature>
<dbReference type="Gene3D" id="1.20.58.220">
    <property type="entry name" value="Phosphate transport system protein phou homolog 2, domain 2"/>
    <property type="match status" value="1"/>
</dbReference>
<protein>
    <recommendedName>
        <fullName evidence="2">DUF47 domain-containing protein</fullName>
    </recommendedName>
</protein>
<organism evidence="1">
    <name type="scientific">marine sediment metagenome</name>
    <dbReference type="NCBI Taxonomy" id="412755"/>
    <lineage>
        <taxon>unclassified sequences</taxon>
        <taxon>metagenomes</taxon>
        <taxon>ecological metagenomes</taxon>
    </lineage>
</organism>
<name>X1E0I3_9ZZZZ</name>
<dbReference type="InterPro" id="IPR052912">
    <property type="entry name" value="UPF0111_domain"/>
</dbReference>
<gene>
    <name evidence="1" type="ORF">S01H4_58316</name>
</gene>
<sequence length="49" mass="5376">HAAMAELFDGSGDACEIIKWREIYQHLEDATDCGEDVANILEGIVLKNA</sequence>